<reference evidence="10 11" key="2">
    <citation type="journal article" date="2017" name="Front. Plant Sci.">
        <title>Gene Classification and Mining of Molecular Markers Useful in Red Clover (Trifolium pratense) Breeding.</title>
        <authorList>
            <person name="Istvanek J."/>
            <person name="Dluhosova J."/>
            <person name="Dluhos P."/>
            <person name="Patkova L."/>
            <person name="Nedelnik J."/>
            <person name="Repkova J."/>
        </authorList>
    </citation>
    <scope>NUCLEOTIDE SEQUENCE [LARGE SCALE GENOMIC DNA]</scope>
    <source>
        <strain evidence="11">cv. Tatra</strain>
        <tissue evidence="10">Young leaves</tissue>
    </source>
</reference>
<dbReference type="AlphaFoldDB" id="A0A2K3PEQ5"/>
<feature type="transmembrane region" description="Helical" evidence="6">
    <location>
        <begin position="350"/>
        <end position="378"/>
    </location>
</feature>
<evidence type="ECO:0000259" key="8">
    <source>
        <dbReference type="Pfam" id="PF00005"/>
    </source>
</evidence>
<feature type="domain" description="ABC transporter" evidence="8">
    <location>
        <begin position="665"/>
        <end position="729"/>
    </location>
</feature>
<evidence type="ECO:0000256" key="4">
    <source>
        <dbReference type="ARBA" id="ARBA00022989"/>
    </source>
</evidence>
<proteinExistence type="inferred from homology"/>
<evidence type="ECO:0000256" key="1">
    <source>
        <dbReference type="ARBA" id="ARBA00004141"/>
    </source>
</evidence>
<feature type="transmembrane region" description="Helical" evidence="6">
    <location>
        <begin position="446"/>
        <end position="465"/>
    </location>
</feature>
<accession>A0A2K3PEQ5</accession>
<feature type="signal peptide" evidence="7">
    <location>
        <begin position="1"/>
        <end position="25"/>
    </location>
</feature>
<feature type="transmembrane region" description="Helical" evidence="6">
    <location>
        <begin position="498"/>
        <end position="516"/>
    </location>
</feature>
<evidence type="ECO:0000256" key="5">
    <source>
        <dbReference type="ARBA" id="ARBA00023136"/>
    </source>
</evidence>
<feature type="domain" description="ABC-2 type transporter transmembrane" evidence="9">
    <location>
        <begin position="303"/>
        <end position="515"/>
    </location>
</feature>
<dbReference type="GO" id="GO:0005524">
    <property type="term" value="F:ATP binding"/>
    <property type="evidence" value="ECO:0007669"/>
    <property type="project" value="InterPro"/>
</dbReference>
<dbReference type="InterPro" id="IPR026082">
    <property type="entry name" value="ABCA"/>
</dbReference>
<comment type="similarity">
    <text evidence="2">Belongs to the ABC transporter superfamily. ABCA family. CPR flippase (TC 3.A.1.211) subfamily.</text>
</comment>
<evidence type="ECO:0000256" key="2">
    <source>
        <dbReference type="ARBA" id="ARBA00008526"/>
    </source>
</evidence>
<feature type="chain" id="PRO_5014386098" evidence="7">
    <location>
        <begin position="26"/>
        <end position="730"/>
    </location>
</feature>
<evidence type="ECO:0000256" key="6">
    <source>
        <dbReference type="SAM" id="Phobius"/>
    </source>
</evidence>
<dbReference type="InterPro" id="IPR027417">
    <property type="entry name" value="P-loop_NTPase"/>
</dbReference>
<dbReference type="InterPro" id="IPR013525">
    <property type="entry name" value="ABC2_TM"/>
</dbReference>
<dbReference type="PANTHER" id="PTHR19229">
    <property type="entry name" value="ATP-BINDING CASSETTE TRANSPORTER SUBFAMILY A ABCA"/>
    <property type="match status" value="1"/>
</dbReference>
<feature type="transmembrane region" description="Helical" evidence="6">
    <location>
        <begin position="304"/>
        <end position="330"/>
    </location>
</feature>
<gene>
    <name evidence="10" type="ORF">L195_g010443</name>
</gene>
<dbReference type="Pfam" id="PF00005">
    <property type="entry name" value="ABC_tran"/>
    <property type="match status" value="1"/>
</dbReference>
<dbReference type="GO" id="GO:0140359">
    <property type="term" value="F:ABC-type transporter activity"/>
    <property type="evidence" value="ECO:0007669"/>
    <property type="project" value="InterPro"/>
</dbReference>
<dbReference type="GO" id="GO:0005319">
    <property type="term" value="F:lipid transporter activity"/>
    <property type="evidence" value="ECO:0007669"/>
    <property type="project" value="TreeGrafter"/>
</dbReference>
<keyword evidence="4 6" id="KW-1133">Transmembrane helix</keyword>
<dbReference type="GO" id="GO:0016020">
    <property type="term" value="C:membrane"/>
    <property type="evidence" value="ECO:0007669"/>
    <property type="project" value="UniProtKB-SubCell"/>
</dbReference>
<evidence type="ECO:0000313" key="11">
    <source>
        <dbReference type="Proteomes" id="UP000236291"/>
    </source>
</evidence>
<keyword evidence="5 6" id="KW-0472">Membrane</keyword>
<evidence type="ECO:0000313" key="10">
    <source>
        <dbReference type="EMBL" id="PNY13777.1"/>
    </source>
</evidence>
<dbReference type="GO" id="GO:0016887">
    <property type="term" value="F:ATP hydrolysis activity"/>
    <property type="evidence" value="ECO:0007669"/>
    <property type="project" value="InterPro"/>
</dbReference>
<feature type="transmembrane region" description="Helical" evidence="6">
    <location>
        <begin position="390"/>
        <end position="412"/>
    </location>
</feature>
<feature type="transmembrane region" description="Helical" evidence="6">
    <location>
        <begin position="419"/>
        <end position="440"/>
    </location>
</feature>
<dbReference type="PANTHER" id="PTHR19229:SF154">
    <property type="entry name" value="ABC TRANSPORTER A FAMILY MEMBER 3-RELATED"/>
    <property type="match status" value="1"/>
</dbReference>
<dbReference type="InterPro" id="IPR003439">
    <property type="entry name" value="ABC_transporter-like_ATP-bd"/>
</dbReference>
<reference evidence="10 11" key="1">
    <citation type="journal article" date="2014" name="Am. J. Bot.">
        <title>Genome assembly and annotation for red clover (Trifolium pratense; Fabaceae).</title>
        <authorList>
            <person name="Istvanek J."/>
            <person name="Jaros M."/>
            <person name="Krenek A."/>
            <person name="Repkova J."/>
        </authorList>
    </citation>
    <scope>NUCLEOTIDE SEQUENCE [LARGE SCALE GENOMIC DNA]</scope>
    <source>
        <strain evidence="11">cv. Tatra</strain>
        <tissue evidence="10">Young leaves</tissue>
    </source>
</reference>
<name>A0A2K3PEQ5_TRIPR</name>
<sequence>KRNKKTNIRLILFPLFLCILLVVLQHLVDNQLDKPEFKCGCICTNDSETCGDSEKVCGVQYSDQNQVLACAVPNPPEWPPLLQLPTGEFWYYTMLFTADNVSFGQMVTDNMFPSELTMNYTDIMASLATNVLGSGVTPDSNNFIEPAFTSDRPIFYLQTHCPQDNFSFPDIYQIGGMQQYANSFSYKIAGFTVEKDIICARGVNLWWFSASEINHQLYLQEINTIVSAFDFLNSNENGFNVTVWYKSNYKGVNDFGPTELLRFPRSVNLISNAYLQFLLGPGTKMLFEFVKEMPKSETPIRIEIASLLGGLFYTWVILQLFPVVLTSLVYEKQHKLRIMMKMHGLGDGPYWTITYGYFLVLSVIYMLCFVIFGSVLGLKFFTLNDYSIQFVFYFIYINLQVSLAFLLASFFSNVKTATVTAYIGVFGTGLLSGFLFQFFIEDSSFPRGWIIFMELYPGFALYRVLYEFAQSATSGSNSGTNGMRWQDLSDNTNGMKEVLIIMFAEWIVVLFVAYYIDQVFSTGSGKSPLFFLKGFQKKPLSSFKKLSIQRQGSNVLAQMEKPDVIQEVISLGNMGLNPPLHTQHVKDVGDCNEGRPNAAIKLLAADGNSGGILNTILSVFEHRFFIKEKVEQLLLEPTIDHAIVCDDLKKFYPGRDGNPGKFAVKELFLAVPRGECFGMLGPNGAGKTSFISMMIGLTKPTSGAAYVQGLDIRTHMDGIYSNMGVCPQHK</sequence>
<dbReference type="ExpressionAtlas" id="A0A2K3PEQ5">
    <property type="expression patterns" value="baseline"/>
</dbReference>
<feature type="non-terminal residue" evidence="10">
    <location>
        <position position="1"/>
    </location>
</feature>
<dbReference type="Gene3D" id="3.40.50.300">
    <property type="entry name" value="P-loop containing nucleotide triphosphate hydrolases"/>
    <property type="match status" value="1"/>
</dbReference>
<comment type="subcellular location">
    <subcellularLocation>
        <location evidence="1">Membrane</location>
        <topology evidence="1">Multi-pass membrane protein</topology>
    </subcellularLocation>
</comment>
<comment type="caution">
    <text evidence="10">The sequence shown here is derived from an EMBL/GenBank/DDBJ whole genome shotgun (WGS) entry which is preliminary data.</text>
</comment>
<protein>
    <submittedName>
        <fullName evidence="10">ABC transporter A family member 7-like protein</fullName>
    </submittedName>
</protein>
<evidence type="ECO:0000256" key="7">
    <source>
        <dbReference type="SAM" id="SignalP"/>
    </source>
</evidence>
<dbReference type="EMBL" id="ASHM01006338">
    <property type="protein sequence ID" value="PNY13777.1"/>
    <property type="molecule type" value="Genomic_DNA"/>
</dbReference>
<dbReference type="Pfam" id="PF12698">
    <property type="entry name" value="ABC2_membrane_3"/>
    <property type="match status" value="1"/>
</dbReference>
<dbReference type="SUPFAM" id="SSF52540">
    <property type="entry name" value="P-loop containing nucleoside triphosphate hydrolases"/>
    <property type="match status" value="1"/>
</dbReference>
<keyword evidence="7" id="KW-0732">Signal</keyword>
<evidence type="ECO:0000259" key="9">
    <source>
        <dbReference type="Pfam" id="PF12698"/>
    </source>
</evidence>
<evidence type="ECO:0000256" key="3">
    <source>
        <dbReference type="ARBA" id="ARBA00022692"/>
    </source>
</evidence>
<keyword evidence="3 6" id="KW-0812">Transmembrane</keyword>
<dbReference type="STRING" id="57577.A0A2K3PEQ5"/>
<organism evidence="10 11">
    <name type="scientific">Trifolium pratense</name>
    <name type="common">Red clover</name>
    <dbReference type="NCBI Taxonomy" id="57577"/>
    <lineage>
        <taxon>Eukaryota</taxon>
        <taxon>Viridiplantae</taxon>
        <taxon>Streptophyta</taxon>
        <taxon>Embryophyta</taxon>
        <taxon>Tracheophyta</taxon>
        <taxon>Spermatophyta</taxon>
        <taxon>Magnoliopsida</taxon>
        <taxon>eudicotyledons</taxon>
        <taxon>Gunneridae</taxon>
        <taxon>Pentapetalae</taxon>
        <taxon>rosids</taxon>
        <taxon>fabids</taxon>
        <taxon>Fabales</taxon>
        <taxon>Fabaceae</taxon>
        <taxon>Papilionoideae</taxon>
        <taxon>50 kb inversion clade</taxon>
        <taxon>NPAAA clade</taxon>
        <taxon>Hologalegina</taxon>
        <taxon>IRL clade</taxon>
        <taxon>Trifolieae</taxon>
        <taxon>Trifolium</taxon>
    </lineage>
</organism>
<dbReference type="Proteomes" id="UP000236291">
    <property type="component" value="Unassembled WGS sequence"/>
</dbReference>